<feature type="domain" description="HTH iclR-type" evidence="2">
    <location>
        <begin position="18"/>
        <end position="57"/>
    </location>
</feature>
<dbReference type="AlphaFoldDB" id="A0A7W3JMW6"/>
<accession>A0A7W3JMW6</accession>
<dbReference type="Pfam" id="PF00480">
    <property type="entry name" value="ROK"/>
    <property type="match status" value="2"/>
</dbReference>
<dbReference type="RefSeq" id="WP_167048700.1">
    <property type="nucleotide sequence ID" value="NZ_JAAOZB010000002.1"/>
</dbReference>
<dbReference type="PANTHER" id="PTHR18964">
    <property type="entry name" value="ROK (REPRESSOR, ORF, KINASE) FAMILY"/>
    <property type="match status" value="1"/>
</dbReference>
<keyword evidence="4" id="KW-1185">Reference proteome</keyword>
<name>A0A7W3JMW6_9MICO</name>
<protein>
    <submittedName>
        <fullName evidence="3">Putative NBD/HSP70 family sugar kinase</fullName>
    </submittedName>
</protein>
<dbReference type="InterPro" id="IPR000600">
    <property type="entry name" value="ROK"/>
</dbReference>
<reference evidence="3 4" key="1">
    <citation type="submission" date="2020-07" db="EMBL/GenBank/DDBJ databases">
        <title>Sequencing the genomes of 1000 actinobacteria strains.</title>
        <authorList>
            <person name="Klenk H.-P."/>
        </authorList>
    </citation>
    <scope>NUCLEOTIDE SEQUENCE [LARGE SCALE GENOMIC DNA]</scope>
    <source>
        <strain evidence="3 4">DSM 27576</strain>
    </source>
</reference>
<comment type="caution">
    <text evidence="3">The sequence shown here is derived from an EMBL/GenBank/DDBJ whole genome shotgun (WGS) entry which is preliminary data.</text>
</comment>
<sequence length="379" mass="40092">MPGLDPRALRRLNTSVALRALATASEPVGMSTLAEQTGLSRRTVELILSALVDAGWVLELERLPLSGGAGRPPRRFELRADHSLLAAARISTLDATVVVADVRGHILGRAHRILPDYFDPHGTLDVVAELVHEALADAGGTIEQLRAGAMAAGGAIDEHGVVHRLVHADAWVNINLPTELGIRVPVAWFADNDANLGALAESWRGSAGDHEDVVWSILGSRSGLGVLIRGVVHRGFQGAAGEIVEAQPLDAGLFDKRPVAFLTSPVAEERAAAEEVYRLARAGDPGALSEVDAFVGYIGSVLTTLSWTLAPSLIVLGGGLERGADVLLPRVREAMRRAQTPDIELRASTLGADGPLIGALKFVLDRMDSELFGPLVLDV</sequence>
<gene>
    <name evidence="3" type="ORF">FHX48_000755</name>
</gene>
<dbReference type="EMBL" id="JACGWY010000001">
    <property type="protein sequence ID" value="MBA8815703.1"/>
    <property type="molecule type" value="Genomic_DNA"/>
</dbReference>
<evidence type="ECO:0000256" key="1">
    <source>
        <dbReference type="ARBA" id="ARBA00006479"/>
    </source>
</evidence>
<dbReference type="Gene3D" id="1.10.10.10">
    <property type="entry name" value="Winged helix-like DNA-binding domain superfamily/Winged helix DNA-binding domain"/>
    <property type="match status" value="1"/>
</dbReference>
<evidence type="ECO:0000259" key="2">
    <source>
        <dbReference type="Pfam" id="PF09339"/>
    </source>
</evidence>
<dbReference type="Pfam" id="PF09339">
    <property type="entry name" value="HTH_IclR"/>
    <property type="match status" value="1"/>
</dbReference>
<evidence type="ECO:0000313" key="3">
    <source>
        <dbReference type="EMBL" id="MBA8815703.1"/>
    </source>
</evidence>
<evidence type="ECO:0000313" key="4">
    <source>
        <dbReference type="Proteomes" id="UP000526083"/>
    </source>
</evidence>
<keyword evidence="3" id="KW-0808">Transferase</keyword>
<dbReference type="GO" id="GO:0003677">
    <property type="term" value="F:DNA binding"/>
    <property type="evidence" value="ECO:0007669"/>
    <property type="project" value="InterPro"/>
</dbReference>
<dbReference type="GO" id="GO:0016301">
    <property type="term" value="F:kinase activity"/>
    <property type="evidence" value="ECO:0007669"/>
    <property type="project" value="UniProtKB-KW"/>
</dbReference>
<dbReference type="InterPro" id="IPR043129">
    <property type="entry name" value="ATPase_NBD"/>
</dbReference>
<dbReference type="PANTHER" id="PTHR18964:SF149">
    <property type="entry name" value="BIFUNCTIONAL UDP-N-ACETYLGLUCOSAMINE 2-EPIMERASE_N-ACETYLMANNOSAMINE KINASE"/>
    <property type="match status" value="1"/>
</dbReference>
<dbReference type="Proteomes" id="UP000526083">
    <property type="component" value="Unassembled WGS sequence"/>
</dbReference>
<dbReference type="GO" id="GO:0006355">
    <property type="term" value="P:regulation of DNA-templated transcription"/>
    <property type="evidence" value="ECO:0007669"/>
    <property type="project" value="InterPro"/>
</dbReference>
<comment type="similarity">
    <text evidence="1">Belongs to the ROK (NagC/XylR) family.</text>
</comment>
<keyword evidence="3" id="KW-0418">Kinase</keyword>
<dbReference type="Gene3D" id="3.30.420.40">
    <property type="match status" value="4"/>
</dbReference>
<dbReference type="SUPFAM" id="SSF53067">
    <property type="entry name" value="Actin-like ATPase domain"/>
    <property type="match status" value="1"/>
</dbReference>
<organism evidence="3 4">
    <name type="scientific">Microbacterium halimionae</name>
    <dbReference type="NCBI Taxonomy" id="1526413"/>
    <lineage>
        <taxon>Bacteria</taxon>
        <taxon>Bacillati</taxon>
        <taxon>Actinomycetota</taxon>
        <taxon>Actinomycetes</taxon>
        <taxon>Micrococcales</taxon>
        <taxon>Microbacteriaceae</taxon>
        <taxon>Microbacterium</taxon>
    </lineage>
</organism>
<proteinExistence type="inferred from homology"/>
<dbReference type="SUPFAM" id="SSF46785">
    <property type="entry name" value="Winged helix' DNA-binding domain"/>
    <property type="match status" value="1"/>
</dbReference>
<dbReference type="InterPro" id="IPR005471">
    <property type="entry name" value="Tscrpt_reg_IclR_N"/>
</dbReference>
<dbReference type="InterPro" id="IPR036390">
    <property type="entry name" value="WH_DNA-bd_sf"/>
</dbReference>
<dbReference type="InterPro" id="IPR036388">
    <property type="entry name" value="WH-like_DNA-bd_sf"/>
</dbReference>